<dbReference type="PANTHER" id="PTHR43413:SF1">
    <property type="entry name" value="SIROHEME DECARBOXYLASE NIRL SUBUNIT"/>
    <property type="match status" value="1"/>
</dbReference>
<dbReference type="Proteomes" id="UP000326500">
    <property type="component" value="Unassembled WGS sequence"/>
</dbReference>
<dbReference type="AlphaFoldDB" id="A0A1G8XW91"/>
<proteinExistence type="inferred from homology"/>
<reference evidence="10 11" key="1">
    <citation type="submission" date="2016-10" db="EMBL/GenBank/DDBJ databases">
        <authorList>
            <person name="Varghese N."/>
            <person name="Submissions S."/>
        </authorList>
    </citation>
    <scope>NUCLEOTIDE SEQUENCE [LARGE SCALE GENOMIC DNA]</scope>
    <source>
        <strain evidence="10 11">DSM 2373</strain>
    </source>
</reference>
<comment type="catalytic activity">
    <reaction evidence="8">
        <text>siroheme + 2 H(+) = 12,18-didecarboxysiroheme + 2 CO2</text>
        <dbReference type="Rhea" id="RHEA:19093"/>
        <dbReference type="ChEBI" id="CHEBI:15378"/>
        <dbReference type="ChEBI" id="CHEBI:16526"/>
        <dbReference type="ChEBI" id="CHEBI:60052"/>
        <dbReference type="ChEBI" id="CHEBI:140497"/>
        <dbReference type="EC" id="4.1.1.111"/>
    </reaction>
</comment>
<keyword evidence="4" id="KW-0456">Lyase</keyword>
<dbReference type="SUPFAM" id="SSF46785">
    <property type="entry name" value="Winged helix' DNA-binding domain"/>
    <property type="match status" value="1"/>
</dbReference>
<dbReference type="OrthoDB" id="145939at2157"/>
<protein>
    <recommendedName>
        <fullName evidence="7">siroheme decarboxylase</fullName>
        <ecNumber evidence="7">4.1.1.111</ecNumber>
    </recommendedName>
</protein>
<dbReference type="SMART" id="SM00344">
    <property type="entry name" value="HTH_ASNC"/>
    <property type="match status" value="1"/>
</dbReference>
<keyword evidence="11" id="KW-1185">Reference proteome</keyword>
<sequence>MDPTDLALLSELEKGLPLVTEPFAEIGRWLGIPEAEVLHRAQRLREEGAIRKIRARINQRLLGITANALVAWRPPGGWDGEDFSRFASAPGISHCYLRRPVPGRWEYTLYTVHHGRSREGVLAAVEEMARAAGCSDYIVLFSTEEYKRVPNVRINENGGGLP</sequence>
<evidence type="ECO:0000256" key="1">
    <source>
        <dbReference type="ARBA" id="ARBA00023015"/>
    </source>
</evidence>
<keyword evidence="1" id="KW-0805">Transcription regulation</keyword>
<dbReference type="RefSeq" id="WP_066955201.1">
    <property type="nucleotide sequence ID" value="NZ_BCNX01000004.1"/>
</dbReference>
<evidence type="ECO:0000256" key="3">
    <source>
        <dbReference type="ARBA" id="ARBA00023163"/>
    </source>
</evidence>
<dbReference type="STRING" id="2200.GCA_001571405_00572"/>
<evidence type="ECO:0000256" key="6">
    <source>
        <dbReference type="ARBA" id="ARBA00023457"/>
    </source>
</evidence>
<dbReference type="GO" id="GO:0016829">
    <property type="term" value="F:lyase activity"/>
    <property type="evidence" value="ECO:0007669"/>
    <property type="project" value="UniProtKB-KW"/>
</dbReference>
<evidence type="ECO:0000256" key="8">
    <source>
        <dbReference type="ARBA" id="ARBA00048470"/>
    </source>
</evidence>
<dbReference type="PANTHER" id="PTHR43413">
    <property type="entry name" value="TRANSCRIPTIONAL REGULATOR, ASNC FAMILY"/>
    <property type="match status" value="1"/>
</dbReference>
<evidence type="ECO:0000313" key="10">
    <source>
        <dbReference type="EMBL" id="SDJ94892.1"/>
    </source>
</evidence>
<comment type="pathway">
    <text evidence="5">Porphyrin-containing compound metabolism.</text>
</comment>
<keyword evidence="3" id="KW-0804">Transcription</keyword>
<dbReference type="InterPro" id="IPR036390">
    <property type="entry name" value="WH_DNA-bd_sf"/>
</dbReference>
<dbReference type="Gene3D" id="3.30.70.3460">
    <property type="match status" value="1"/>
</dbReference>
<evidence type="ECO:0000256" key="7">
    <source>
        <dbReference type="ARBA" id="ARBA00023471"/>
    </source>
</evidence>
<evidence type="ECO:0000256" key="5">
    <source>
        <dbReference type="ARBA" id="ARBA00023444"/>
    </source>
</evidence>
<dbReference type="InterPro" id="IPR019888">
    <property type="entry name" value="Tscrpt_reg_AsnC-like"/>
</dbReference>
<dbReference type="InterPro" id="IPR040523">
    <property type="entry name" value="AsnC_trans_reg2"/>
</dbReference>
<keyword evidence="2 10" id="KW-0238">DNA-binding</keyword>
<dbReference type="InterPro" id="IPR050684">
    <property type="entry name" value="HTH-Siroheme_Decarb"/>
</dbReference>
<name>A0A1G8XW91_9EURY</name>
<evidence type="ECO:0000256" key="2">
    <source>
        <dbReference type="ARBA" id="ARBA00023125"/>
    </source>
</evidence>
<accession>A0A1G8XW91</accession>
<evidence type="ECO:0000259" key="9">
    <source>
        <dbReference type="PROSITE" id="PS50956"/>
    </source>
</evidence>
<dbReference type="Pfam" id="PF17805">
    <property type="entry name" value="AsnC_trans_reg2"/>
    <property type="match status" value="1"/>
</dbReference>
<dbReference type="GO" id="GO:0043565">
    <property type="term" value="F:sequence-specific DNA binding"/>
    <property type="evidence" value="ECO:0007669"/>
    <property type="project" value="InterPro"/>
</dbReference>
<feature type="domain" description="HTH asnC-type" evidence="9">
    <location>
        <begin position="1"/>
        <end position="65"/>
    </location>
</feature>
<comment type="similarity">
    <text evidence="6">Belongs to the Ahb/Nir family.</text>
</comment>
<evidence type="ECO:0000313" key="11">
    <source>
        <dbReference type="Proteomes" id="UP000326500"/>
    </source>
</evidence>
<evidence type="ECO:0000256" key="4">
    <source>
        <dbReference type="ARBA" id="ARBA00023239"/>
    </source>
</evidence>
<dbReference type="Pfam" id="PF22451">
    <property type="entry name" value="NirdL-like_HTH"/>
    <property type="match status" value="1"/>
</dbReference>
<organism evidence="10 11">
    <name type="scientific">Methanoculleus thermophilus</name>
    <dbReference type="NCBI Taxonomy" id="2200"/>
    <lineage>
        <taxon>Archaea</taxon>
        <taxon>Methanobacteriati</taxon>
        <taxon>Methanobacteriota</taxon>
        <taxon>Stenosarchaea group</taxon>
        <taxon>Methanomicrobia</taxon>
        <taxon>Methanomicrobiales</taxon>
        <taxon>Methanomicrobiaceae</taxon>
        <taxon>Methanoculleus</taxon>
    </lineage>
</organism>
<dbReference type="InterPro" id="IPR000485">
    <property type="entry name" value="AsnC-type_HTH_dom"/>
</dbReference>
<dbReference type="InterPro" id="IPR053953">
    <property type="entry name" value="NirdL-like_HTH"/>
</dbReference>
<dbReference type="EMBL" id="FNFT01000002">
    <property type="protein sequence ID" value="SDJ94892.1"/>
    <property type="molecule type" value="Genomic_DNA"/>
</dbReference>
<gene>
    <name evidence="10" type="ORF">SAMN04488571_10286</name>
</gene>
<dbReference type="EC" id="4.1.1.111" evidence="7"/>
<dbReference type="PROSITE" id="PS50956">
    <property type="entry name" value="HTH_ASNC_2"/>
    <property type="match status" value="1"/>
</dbReference>